<sequence>MTAVDQGRPVAGILWMLATGLSFVAVTGTVRHLGTGLPAVEAAFIRFVYGIFFFAPTLLPAFRRAQAAGVWPLVAGRGAFHVLAVSLWFFAMARIPVAEVTAIGYLNPVVVTLGAALFLGERLAARRLVAIGVALVGAMIILRPGVREVSAGHIAQLGAAMCFGVSYLFAKRLSASLSPATIVALMSLTVTLGLAPFAIAVWVWPSLEQLGWLGVVAAFATLGHYTMARAFAAAPLTVTQPVTFLQLVWATALGWFAFGEAVDPFVLAGGALIIAAISYMTWREAQLKRRAVTPPPEAANI</sequence>
<dbReference type="PANTHER" id="PTHR22911:SF6">
    <property type="entry name" value="SOLUTE CARRIER FAMILY 35 MEMBER G1"/>
    <property type="match status" value="1"/>
</dbReference>
<feature type="transmembrane region" description="Helical" evidence="6">
    <location>
        <begin position="127"/>
        <end position="146"/>
    </location>
</feature>
<dbReference type="Proteomes" id="UP001209535">
    <property type="component" value="Unassembled WGS sequence"/>
</dbReference>
<proteinExistence type="inferred from homology"/>
<feature type="transmembrane region" description="Helical" evidence="6">
    <location>
        <begin position="182"/>
        <end position="204"/>
    </location>
</feature>
<feature type="transmembrane region" description="Helical" evidence="6">
    <location>
        <begin position="264"/>
        <end position="282"/>
    </location>
</feature>
<dbReference type="InterPro" id="IPR000620">
    <property type="entry name" value="EamA_dom"/>
</dbReference>
<feature type="domain" description="EamA" evidence="7">
    <location>
        <begin position="11"/>
        <end position="142"/>
    </location>
</feature>
<dbReference type="Gene3D" id="1.10.3730.20">
    <property type="match status" value="2"/>
</dbReference>
<feature type="transmembrane region" description="Helical" evidence="6">
    <location>
        <begin position="102"/>
        <end position="120"/>
    </location>
</feature>
<keyword evidence="4 6" id="KW-1133">Transmembrane helix</keyword>
<dbReference type="Pfam" id="PF00892">
    <property type="entry name" value="EamA"/>
    <property type="match status" value="2"/>
</dbReference>
<evidence type="ECO:0000256" key="5">
    <source>
        <dbReference type="ARBA" id="ARBA00023136"/>
    </source>
</evidence>
<evidence type="ECO:0000256" key="3">
    <source>
        <dbReference type="ARBA" id="ARBA00022692"/>
    </source>
</evidence>
<gene>
    <name evidence="8" type="ORF">OEZ60_16845</name>
</gene>
<dbReference type="EMBL" id="JAOVQO010000017">
    <property type="protein sequence ID" value="MCU9849669.1"/>
    <property type="molecule type" value="Genomic_DNA"/>
</dbReference>
<accession>A0ABT2X8G7</accession>
<feature type="domain" description="EamA" evidence="7">
    <location>
        <begin position="152"/>
        <end position="280"/>
    </location>
</feature>
<protein>
    <submittedName>
        <fullName evidence="8">DMT family transporter</fullName>
    </submittedName>
</protein>
<evidence type="ECO:0000256" key="2">
    <source>
        <dbReference type="ARBA" id="ARBA00009853"/>
    </source>
</evidence>
<keyword evidence="3 6" id="KW-0812">Transmembrane</keyword>
<evidence type="ECO:0000256" key="4">
    <source>
        <dbReference type="ARBA" id="ARBA00022989"/>
    </source>
</evidence>
<evidence type="ECO:0000313" key="9">
    <source>
        <dbReference type="Proteomes" id="UP001209535"/>
    </source>
</evidence>
<feature type="transmembrane region" description="Helical" evidence="6">
    <location>
        <begin position="210"/>
        <end position="228"/>
    </location>
</feature>
<keyword evidence="5 6" id="KW-0472">Membrane</keyword>
<evidence type="ECO:0000256" key="1">
    <source>
        <dbReference type="ARBA" id="ARBA00004141"/>
    </source>
</evidence>
<dbReference type="PANTHER" id="PTHR22911">
    <property type="entry name" value="ACYL-MALONYL CONDENSING ENZYME-RELATED"/>
    <property type="match status" value="1"/>
</dbReference>
<dbReference type="SUPFAM" id="SSF103481">
    <property type="entry name" value="Multidrug resistance efflux transporter EmrE"/>
    <property type="match status" value="2"/>
</dbReference>
<feature type="transmembrane region" description="Helical" evidence="6">
    <location>
        <begin position="240"/>
        <end position="258"/>
    </location>
</feature>
<name>A0ABT2X8G7_9RHOB</name>
<feature type="transmembrane region" description="Helical" evidence="6">
    <location>
        <begin position="12"/>
        <end position="31"/>
    </location>
</feature>
<feature type="transmembrane region" description="Helical" evidence="6">
    <location>
        <begin position="69"/>
        <end position="90"/>
    </location>
</feature>
<comment type="caution">
    <text evidence="8">The sequence shown here is derived from an EMBL/GenBank/DDBJ whole genome shotgun (WGS) entry which is preliminary data.</text>
</comment>
<comment type="subcellular location">
    <subcellularLocation>
        <location evidence="1">Membrane</location>
        <topology evidence="1">Multi-pass membrane protein</topology>
    </subcellularLocation>
</comment>
<evidence type="ECO:0000313" key="8">
    <source>
        <dbReference type="EMBL" id="MCU9849669.1"/>
    </source>
</evidence>
<reference evidence="8 9" key="1">
    <citation type="submission" date="2022-10" db="EMBL/GenBank/DDBJ databases">
        <title>Defluviimonas sp. nov., isolated from ocean surface sediments.</title>
        <authorList>
            <person name="He W."/>
            <person name="Wang L."/>
            <person name="Zhang D.-F."/>
        </authorList>
    </citation>
    <scope>NUCLEOTIDE SEQUENCE [LARGE SCALE GENOMIC DNA]</scope>
    <source>
        <strain evidence="8 9">WL0024</strain>
    </source>
</reference>
<evidence type="ECO:0000256" key="6">
    <source>
        <dbReference type="SAM" id="Phobius"/>
    </source>
</evidence>
<dbReference type="RefSeq" id="WP_263338705.1">
    <property type="nucleotide sequence ID" value="NZ_JAOVQO010000017.1"/>
</dbReference>
<comment type="similarity">
    <text evidence="2">Belongs to the drug/metabolite transporter (DMT) superfamily. 10 TMS drug/metabolite exporter (DME) (TC 2.A.7.3) family.</text>
</comment>
<feature type="transmembrane region" description="Helical" evidence="6">
    <location>
        <begin position="152"/>
        <end position="170"/>
    </location>
</feature>
<keyword evidence="9" id="KW-1185">Reference proteome</keyword>
<dbReference type="InterPro" id="IPR037185">
    <property type="entry name" value="EmrE-like"/>
</dbReference>
<organism evidence="8 9">
    <name type="scientific">Albidovulum salinarum</name>
    <dbReference type="NCBI Taxonomy" id="2984153"/>
    <lineage>
        <taxon>Bacteria</taxon>
        <taxon>Pseudomonadati</taxon>
        <taxon>Pseudomonadota</taxon>
        <taxon>Alphaproteobacteria</taxon>
        <taxon>Rhodobacterales</taxon>
        <taxon>Paracoccaceae</taxon>
        <taxon>Albidovulum</taxon>
    </lineage>
</organism>
<feature type="transmembrane region" description="Helical" evidence="6">
    <location>
        <begin position="43"/>
        <end position="62"/>
    </location>
</feature>
<evidence type="ECO:0000259" key="7">
    <source>
        <dbReference type="Pfam" id="PF00892"/>
    </source>
</evidence>